<protein>
    <submittedName>
        <fullName evidence="3">GNVR domain-containing protein</fullName>
    </submittedName>
</protein>
<keyword evidence="1" id="KW-0472">Membrane</keyword>
<keyword evidence="1" id="KW-1133">Transmembrane helix</keyword>
<dbReference type="Proteomes" id="UP001287282">
    <property type="component" value="Unassembled WGS sequence"/>
</dbReference>
<organism evidence="3 4">
    <name type="scientific">Alkalihalophilus lindianensis</name>
    <dbReference type="NCBI Taxonomy" id="1630542"/>
    <lineage>
        <taxon>Bacteria</taxon>
        <taxon>Bacillati</taxon>
        <taxon>Bacillota</taxon>
        <taxon>Bacilli</taxon>
        <taxon>Bacillales</taxon>
        <taxon>Bacillaceae</taxon>
        <taxon>Alkalihalophilus</taxon>
    </lineage>
</organism>
<feature type="non-terminal residue" evidence="3">
    <location>
        <position position="83"/>
    </location>
</feature>
<keyword evidence="1" id="KW-0812">Transmembrane</keyword>
<dbReference type="InterPro" id="IPR032807">
    <property type="entry name" value="GNVR"/>
</dbReference>
<feature type="transmembrane region" description="Helical" evidence="1">
    <location>
        <begin position="47"/>
        <end position="68"/>
    </location>
</feature>
<dbReference type="PANTHER" id="PTHR32309:SF13">
    <property type="entry name" value="FERRIC ENTEROBACTIN TRANSPORT PROTEIN FEPE"/>
    <property type="match status" value="1"/>
</dbReference>
<reference evidence="3 4" key="1">
    <citation type="submission" date="2023-10" db="EMBL/GenBank/DDBJ databases">
        <title>Screening of Alkalihalobacillus lindianensis BZ-TG-R113 and Its Alleviation of Salt Stress on Rapeseed Growth.</title>
        <authorList>
            <person name="Zhao B."/>
            <person name="Guo T."/>
        </authorList>
    </citation>
    <scope>NUCLEOTIDE SEQUENCE [LARGE SCALE GENOMIC DNA]</scope>
    <source>
        <strain evidence="3 4">BZ-TG-R113</strain>
    </source>
</reference>
<feature type="non-terminal residue" evidence="3">
    <location>
        <position position="1"/>
    </location>
</feature>
<dbReference type="PANTHER" id="PTHR32309">
    <property type="entry name" value="TYROSINE-PROTEIN KINASE"/>
    <property type="match status" value="1"/>
</dbReference>
<gene>
    <name evidence="3" type="ORF">RYX56_23945</name>
</gene>
<proteinExistence type="predicted"/>
<comment type="caution">
    <text evidence="3">The sequence shown here is derived from an EMBL/GenBank/DDBJ whole genome shotgun (WGS) entry which is preliminary data.</text>
</comment>
<evidence type="ECO:0000259" key="2">
    <source>
        <dbReference type="Pfam" id="PF13807"/>
    </source>
</evidence>
<name>A0ABU3XHY7_9BACI</name>
<evidence type="ECO:0000313" key="3">
    <source>
        <dbReference type="EMBL" id="MDV2687403.1"/>
    </source>
</evidence>
<evidence type="ECO:0000313" key="4">
    <source>
        <dbReference type="Proteomes" id="UP001287282"/>
    </source>
</evidence>
<dbReference type="Pfam" id="PF13807">
    <property type="entry name" value="GNVR"/>
    <property type="match status" value="1"/>
</dbReference>
<feature type="domain" description="Tyrosine-protein kinase G-rich" evidence="2">
    <location>
        <begin position="15"/>
        <end position="67"/>
    </location>
</feature>
<evidence type="ECO:0000256" key="1">
    <source>
        <dbReference type="SAM" id="Phobius"/>
    </source>
</evidence>
<sequence>ATAAKIANKTAQVFQKEISKIMNIDNVSILAKAEVGDIQAPIKPQPLLNIAIAMVVGLMVGVGLAFLLEYFDNTIKTEQEIET</sequence>
<dbReference type="EMBL" id="JAWJBA010000692">
    <property type="protein sequence ID" value="MDV2687403.1"/>
    <property type="molecule type" value="Genomic_DNA"/>
</dbReference>
<dbReference type="RefSeq" id="WP_317124332.1">
    <property type="nucleotide sequence ID" value="NZ_JAWJBA010000692.1"/>
</dbReference>
<accession>A0ABU3XHY7</accession>
<dbReference type="InterPro" id="IPR050445">
    <property type="entry name" value="Bact_polysacc_biosynth/exp"/>
</dbReference>
<keyword evidence="4" id="KW-1185">Reference proteome</keyword>